<comment type="similarity">
    <text evidence="1 3">Belongs to the TPP enzyme family.</text>
</comment>
<dbReference type="VEuPathDB" id="FungiDB:BO80DRAFT_391890"/>
<keyword evidence="8" id="KW-1185">Reference proteome</keyword>
<gene>
    <name evidence="7" type="ORF">BO80DRAFT_391890</name>
</gene>
<feature type="domain" description="Thiamine pyrophosphate enzyme central" evidence="4">
    <location>
        <begin position="210"/>
        <end position="314"/>
    </location>
</feature>
<dbReference type="PANTHER" id="PTHR18968:SF164">
    <property type="entry name" value="PYRUVATE DECARBOXYLASE"/>
    <property type="match status" value="1"/>
</dbReference>
<feature type="domain" description="Thiamine pyrophosphate enzyme TPP-binding" evidence="5">
    <location>
        <begin position="422"/>
        <end position="581"/>
    </location>
</feature>
<dbReference type="STRING" id="1448316.A0A395GLJ7"/>
<keyword evidence="2 3" id="KW-0786">Thiamine pyrophosphate</keyword>
<evidence type="ECO:0000259" key="6">
    <source>
        <dbReference type="Pfam" id="PF02776"/>
    </source>
</evidence>
<dbReference type="GO" id="GO:0005739">
    <property type="term" value="C:mitochondrion"/>
    <property type="evidence" value="ECO:0007669"/>
    <property type="project" value="TreeGrafter"/>
</dbReference>
<sequence>MVYTASFAFFEALWEAGVTHVFVNLGSDHPSILEAMVKGQKEKPNEFPKIVTCPNEMVALSMADGYARLTGQPQCVIVHVDVGTQGLGAAIHNASCGRAPVLIFAGLSPYTIEGEMRGSRTEYIHWIQDVPDQKQIVSQYCRYTAEIRSGKNIKQMVNRALQFATSDPQGPVYLVGAREVMEEEITPYSLNQSNWVSVAPSALPSEGVELIASELAAAKEPLVIVGYSGREARGVQELVTLANTFKGIRVLDTGGCDLCFPGDHPAYLGMRFGVHDAIKTADFILVADCDVPWIPTLCKPSDSARIIHVDVDPLKQQIPVSYIPTIATFRAESATAFKQLNEYISSNAPIQQTINSSENLARGQRREAEFQKTRQAIRTLALPPPGGANAPLNASFLLGQIRQTCPSDTIWAIESVTLTGIVADQLAPTAPKSWINCGGGGLGWSGGGALGIKLATDVQHGGPNKGKFVCQIVGDGTYLFSVPGSVYWVARRYNIPILTIVLNNKGWNAPRRSMLLVHPNGDGSRATNEDLNISFAPTPDYPGIAKAASGGTFWGAQAATVAELQKLLPEAVKSVQNGTSAVLEAQLDGTQGKYVAQSRL</sequence>
<evidence type="ECO:0000259" key="5">
    <source>
        <dbReference type="Pfam" id="PF02775"/>
    </source>
</evidence>
<dbReference type="GO" id="GO:0000287">
    <property type="term" value="F:magnesium ion binding"/>
    <property type="evidence" value="ECO:0007669"/>
    <property type="project" value="InterPro"/>
</dbReference>
<dbReference type="SUPFAM" id="SSF52518">
    <property type="entry name" value="Thiamin diphosphate-binding fold (THDP-binding)"/>
    <property type="match status" value="2"/>
</dbReference>
<dbReference type="OrthoDB" id="2867507at2759"/>
<dbReference type="RefSeq" id="XP_025570708.1">
    <property type="nucleotide sequence ID" value="XM_025717195.1"/>
</dbReference>
<reference evidence="7 8" key="1">
    <citation type="submission" date="2018-02" db="EMBL/GenBank/DDBJ databases">
        <title>The genomes of Aspergillus section Nigri reveals drivers in fungal speciation.</title>
        <authorList>
            <consortium name="DOE Joint Genome Institute"/>
            <person name="Vesth T.C."/>
            <person name="Nybo J."/>
            <person name="Theobald S."/>
            <person name="Brandl J."/>
            <person name="Frisvad J.C."/>
            <person name="Nielsen K.F."/>
            <person name="Lyhne E.K."/>
            <person name="Kogle M.E."/>
            <person name="Kuo A."/>
            <person name="Riley R."/>
            <person name="Clum A."/>
            <person name="Nolan M."/>
            <person name="Lipzen A."/>
            <person name="Salamov A."/>
            <person name="Henrissat B."/>
            <person name="Wiebenga A."/>
            <person name="De vries R.P."/>
            <person name="Grigoriev I.V."/>
            <person name="Mortensen U.H."/>
            <person name="Andersen M.R."/>
            <person name="Baker S.E."/>
        </authorList>
    </citation>
    <scope>NUCLEOTIDE SEQUENCE [LARGE SCALE GENOMIC DNA]</scope>
    <source>
        <strain evidence="7 8">CBS 121593</strain>
    </source>
</reference>
<dbReference type="AlphaFoldDB" id="A0A395GLJ7"/>
<dbReference type="GO" id="GO:0009097">
    <property type="term" value="P:isoleucine biosynthetic process"/>
    <property type="evidence" value="ECO:0007669"/>
    <property type="project" value="TreeGrafter"/>
</dbReference>
<dbReference type="GO" id="GO:0030976">
    <property type="term" value="F:thiamine pyrophosphate binding"/>
    <property type="evidence" value="ECO:0007669"/>
    <property type="project" value="InterPro"/>
</dbReference>
<dbReference type="InterPro" id="IPR012000">
    <property type="entry name" value="Thiamin_PyroP_enz_cen_dom"/>
</dbReference>
<dbReference type="GO" id="GO:0005948">
    <property type="term" value="C:acetolactate synthase complex"/>
    <property type="evidence" value="ECO:0007669"/>
    <property type="project" value="TreeGrafter"/>
</dbReference>
<organism evidence="7 8">
    <name type="scientific">Aspergillus ibericus CBS 121593</name>
    <dbReference type="NCBI Taxonomy" id="1448316"/>
    <lineage>
        <taxon>Eukaryota</taxon>
        <taxon>Fungi</taxon>
        <taxon>Dikarya</taxon>
        <taxon>Ascomycota</taxon>
        <taxon>Pezizomycotina</taxon>
        <taxon>Eurotiomycetes</taxon>
        <taxon>Eurotiomycetidae</taxon>
        <taxon>Eurotiales</taxon>
        <taxon>Aspergillaceae</taxon>
        <taxon>Aspergillus</taxon>
        <taxon>Aspergillus subgen. Circumdati</taxon>
    </lineage>
</organism>
<proteinExistence type="inferred from homology"/>
<dbReference type="InterPro" id="IPR045229">
    <property type="entry name" value="TPP_enz"/>
</dbReference>
<feature type="domain" description="Thiamine pyrophosphate enzyme N-terminal TPP-binding" evidence="6">
    <location>
        <begin position="5"/>
        <end position="135"/>
    </location>
</feature>
<evidence type="ECO:0000259" key="4">
    <source>
        <dbReference type="Pfam" id="PF00205"/>
    </source>
</evidence>
<dbReference type="Gene3D" id="3.40.50.970">
    <property type="match status" value="2"/>
</dbReference>
<dbReference type="GO" id="GO:0050660">
    <property type="term" value="F:flavin adenine dinucleotide binding"/>
    <property type="evidence" value="ECO:0007669"/>
    <property type="project" value="TreeGrafter"/>
</dbReference>
<dbReference type="Pfam" id="PF02776">
    <property type="entry name" value="TPP_enzyme_N"/>
    <property type="match status" value="1"/>
</dbReference>
<dbReference type="Gene3D" id="3.40.50.1220">
    <property type="entry name" value="TPP-binding domain"/>
    <property type="match status" value="1"/>
</dbReference>
<dbReference type="Proteomes" id="UP000249402">
    <property type="component" value="Unassembled WGS sequence"/>
</dbReference>
<evidence type="ECO:0000256" key="1">
    <source>
        <dbReference type="ARBA" id="ARBA00007812"/>
    </source>
</evidence>
<dbReference type="Pfam" id="PF00205">
    <property type="entry name" value="TPP_enzyme_M"/>
    <property type="match status" value="1"/>
</dbReference>
<dbReference type="PANTHER" id="PTHR18968">
    <property type="entry name" value="THIAMINE PYROPHOSPHATE ENZYMES"/>
    <property type="match status" value="1"/>
</dbReference>
<dbReference type="InterPro" id="IPR012001">
    <property type="entry name" value="Thiamin_PyroP_enz_TPP-bd_dom"/>
</dbReference>
<dbReference type="GeneID" id="37222060"/>
<accession>A0A395GLJ7</accession>
<dbReference type="NCBIfam" id="NF006203">
    <property type="entry name" value="PRK08327.1"/>
    <property type="match status" value="1"/>
</dbReference>
<dbReference type="SUPFAM" id="SSF52467">
    <property type="entry name" value="DHS-like NAD/FAD-binding domain"/>
    <property type="match status" value="1"/>
</dbReference>
<dbReference type="CDD" id="cd07035">
    <property type="entry name" value="TPP_PYR_POX_like"/>
    <property type="match status" value="1"/>
</dbReference>
<dbReference type="InterPro" id="IPR029061">
    <property type="entry name" value="THDP-binding"/>
</dbReference>
<evidence type="ECO:0000256" key="3">
    <source>
        <dbReference type="RuleBase" id="RU362132"/>
    </source>
</evidence>
<dbReference type="GO" id="GO:0003984">
    <property type="term" value="F:acetolactate synthase activity"/>
    <property type="evidence" value="ECO:0007669"/>
    <property type="project" value="TreeGrafter"/>
</dbReference>
<dbReference type="InterPro" id="IPR011766">
    <property type="entry name" value="TPP_enzyme_TPP-bd"/>
</dbReference>
<evidence type="ECO:0000313" key="8">
    <source>
        <dbReference type="Proteomes" id="UP000249402"/>
    </source>
</evidence>
<protein>
    <submittedName>
        <fullName evidence="7">Acetolactate synthase</fullName>
    </submittedName>
</protein>
<evidence type="ECO:0000313" key="7">
    <source>
        <dbReference type="EMBL" id="RAK96380.1"/>
    </source>
</evidence>
<name>A0A395GLJ7_9EURO</name>
<dbReference type="EMBL" id="KZ824476">
    <property type="protein sequence ID" value="RAK96380.1"/>
    <property type="molecule type" value="Genomic_DNA"/>
</dbReference>
<evidence type="ECO:0000256" key="2">
    <source>
        <dbReference type="ARBA" id="ARBA00023052"/>
    </source>
</evidence>
<dbReference type="InterPro" id="IPR029035">
    <property type="entry name" value="DHS-like_NAD/FAD-binding_dom"/>
</dbReference>
<dbReference type="GO" id="GO:0009099">
    <property type="term" value="P:L-valine biosynthetic process"/>
    <property type="evidence" value="ECO:0007669"/>
    <property type="project" value="TreeGrafter"/>
</dbReference>
<dbReference type="Pfam" id="PF02775">
    <property type="entry name" value="TPP_enzyme_C"/>
    <property type="match status" value="1"/>
</dbReference>